<accession>A0A834HE79</accession>
<name>A0A834HE79_RHOSS</name>
<proteinExistence type="predicted"/>
<dbReference type="Proteomes" id="UP000626092">
    <property type="component" value="Unassembled WGS sequence"/>
</dbReference>
<dbReference type="AlphaFoldDB" id="A0A834HE79"/>
<sequence>MVAFALTFLRSSGAHFLPYPRNLSPLLYAVSFFFQVLLSICSLLTEQNPDDPLVPEIGHMYKTDRAKYLTYMSLCRHRNILPHSMSLLNLEGKLL</sequence>
<dbReference type="Gene3D" id="3.10.110.10">
    <property type="entry name" value="Ubiquitin Conjugating Enzyme"/>
    <property type="match status" value="1"/>
</dbReference>
<gene>
    <name evidence="1" type="ORF">RHSIM_Rhsim02G0124300</name>
</gene>
<dbReference type="SUPFAM" id="SSF54495">
    <property type="entry name" value="UBC-like"/>
    <property type="match status" value="1"/>
</dbReference>
<keyword evidence="2" id="KW-1185">Reference proteome</keyword>
<dbReference type="InterPro" id="IPR016135">
    <property type="entry name" value="UBQ-conjugating_enzyme/RWD"/>
</dbReference>
<reference evidence="1" key="1">
    <citation type="submission" date="2019-11" db="EMBL/GenBank/DDBJ databases">
        <authorList>
            <person name="Liu Y."/>
            <person name="Hou J."/>
            <person name="Li T.-Q."/>
            <person name="Guan C.-H."/>
            <person name="Wu X."/>
            <person name="Wu H.-Z."/>
            <person name="Ling F."/>
            <person name="Zhang R."/>
            <person name="Shi X.-G."/>
            <person name="Ren J.-P."/>
            <person name="Chen E.-F."/>
            <person name="Sun J.-M."/>
        </authorList>
    </citation>
    <scope>NUCLEOTIDE SEQUENCE</scope>
    <source>
        <strain evidence="1">Adult_tree_wgs_1</strain>
        <tissue evidence="1">Leaves</tissue>
    </source>
</reference>
<protein>
    <submittedName>
        <fullName evidence="1">Uncharacterized protein</fullName>
    </submittedName>
</protein>
<comment type="caution">
    <text evidence="1">The sequence shown here is derived from an EMBL/GenBank/DDBJ whole genome shotgun (WGS) entry which is preliminary data.</text>
</comment>
<evidence type="ECO:0000313" key="1">
    <source>
        <dbReference type="EMBL" id="KAF7151488.1"/>
    </source>
</evidence>
<evidence type="ECO:0000313" key="2">
    <source>
        <dbReference type="Proteomes" id="UP000626092"/>
    </source>
</evidence>
<dbReference type="EMBL" id="WJXA01000002">
    <property type="protein sequence ID" value="KAF7151488.1"/>
    <property type="molecule type" value="Genomic_DNA"/>
</dbReference>
<organism evidence="1 2">
    <name type="scientific">Rhododendron simsii</name>
    <name type="common">Sims's rhododendron</name>
    <dbReference type="NCBI Taxonomy" id="118357"/>
    <lineage>
        <taxon>Eukaryota</taxon>
        <taxon>Viridiplantae</taxon>
        <taxon>Streptophyta</taxon>
        <taxon>Embryophyta</taxon>
        <taxon>Tracheophyta</taxon>
        <taxon>Spermatophyta</taxon>
        <taxon>Magnoliopsida</taxon>
        <taxon>eudicotyledons</taxon>
        <taxon>Gunneridae</taxon>
        <taxon>Pentapetalae</taxon>
        <taxon>asterids</taxon>
        <taxon>Ericales</taxon>
        <taxon>Ericaceae</taxon>
        <taxon>Ericoideae</taxon>
        <taxon>Rhodoreae</taxon>
        <taxon>Rhododendron</taxon>
    </lineage>
</organism>